<keyword evidence="12" id="KW-0449">Lipoprotein</keyword>
<feature type="binding site" evidence="14">
    <location>
        <position position="357"/>
    </location>
    <ligand>
        <name>Mg(2+)</name>
        <dbReference type="ChEBI" id="CHEBI:18420"/>
    </ligand>
</feature>
<feature type="binding site" evidence="14">
    <location>
        <position position="404"/>
    </location>
    <ligand>
        <name>Zn(2+)</name>
        <dbReference type="ChEBI" id="CHEBI:29105"/>
        <label>2</label>
    </ligand>
</feature>
<feature type="binding site" evidence="14">
    <location>
        <position position="362"/>
    </location>
    <ligand>
        <name>Zn(2+)</name>
        <dbReference type="ChEBI" id="CHEBI:29105"/>
        <label>2</label>
    </ligand>
</feature>
<comment type="subcellular location">
    <subcellularLocation>
        <location evidence="1">Cell membrane</location>
        <topology evidence="1">Lipid-anchor</topology>
        <topology evidence="1">GPI-anchor</topology>
    </subcellularLocation>
</comment>
<evidence type="ECO:0000256" key="16">
    <source>
        <dbReference type="SAM" id="MobiDB-lite"/>
    </source>
</evidence>
<dbReference type="CDD" id="cd16012">
    <property type="entry name" value="ALP"/>
    <property type="match status" value="1"/>
</dbReference>
<protein>
    <recommendedName>
        <fullName evidence="3">alkaline phosphatase</fullName>
        <ecNumber evidence="3">3.1.3.1</ecNumber>
    </recommendedName>
</protein>
<dbReference type="VEuPathDB" id="VectorBase:SCAU006846"/>
<keyword evidence="6 14" id="KW-0479">Metal-binding</keyword>
<comment type="cofactor">
    <cofactor evidence="14">
        <name>Zn(2+)</name>
        <dbReference type="ChEBI" id="CHEBI:29105"/>
    </cofactor>
    <text evidence="14">Binds 2 Zn(2+) ions.</text>
</comment>
<feature type="binding site" evidence="14">
    <location>
        <position position="200"/>
    </location>
    <ligand>
        <name>Mg(2+)</name>
        <dbReference type="ChEBI" id="CHEBI:18420"/>
    </ligand>
</feature>
<evidence type="ECO:0000256" key="17">
    <source>
        <dbReference type="SAM" id="SignalP"/>
    </source>
</evidence>
<keyword evidence="17" id="KW-0732">Signal</keyword>
<accession>A0A1I8PCT0</accession>
<evidence type="ECO:0000256" key="1">
    <source>
        <dbReference type="ARBA" id="ARBA00004609"/>
    </source>
</evidence>
<evidence type="ECO:0000256" key="5">
    <source>
        <dbReference type="ARBA" id="ARBA00022622"/>
    </source>
</evidence>
<dbReference type="KEGG" id="scac:106094885"/>
<proteinExistence type="inferred from homology"/>
<feature type="signal peptide" evidence="17">
    <location>
        <begin position="1"/>
        <end position="24"/>
    </location>
</feature>
<dbReference type="Pfam" id="PF00245">
    <property type="entry name" value="Alk_phosphatase"/>
    <property type="match status" value="1"/>
</dbReference>
<dbReference type="PRINTS" id="PR00113">
    <property type="entry name" value="ALKPHPHTASE"/>
</dbReference>
<feature type="binding site" evidence="14">
    <location>
        <position position="366"/>
    </location>
    <ligand>
        <name>Zn(2+)</name>
        <dbReference type="ChEBI" id="CHEBI:29105"/>
        <label>2</label>
    </ligand>
</feature>
<dbReference type="FunFam" id="3.40.720.10:FF:000008">
    <property type="entry name" value="Alkaline phosphatase"/>
    <property type="match status" value="1"/>
</dbReference>
<dbReference type="GO" id="GO:0005886">
    <property type="term" value="C:plasma membrane"/>
    <property type="evidence" value="ECO:0007669"/>
    <property type="project" value="UniProtKB-SubCell"/>
</dbReference>
<feature type="binding site" evidence="14">
    <location>
        <position position="403"/>
    </location>
    <ligand>
        <name>Zn(2+)</name>
        <dbReference type="ChEBI" id="CHEBI:29105"/>
        <label>2</label>
    </ligand>
</feature>
<feature type="active site" description="Phosphoserine intermediate" evidence="13">
    <location>
        <position position="137"/>
    </location>
</feature>
<evidence type="ECO:0000313" key="18">
    <source>
        <dbReference type="EnsemblMetazoa" id="SCAU006846-PA"/>
    </source>
</evidence>
<dbReference type="Gene3D" id="3.40.720.10">
    <property type="entry name" value="Alkaline Phosphatase, subunit A"/>
    <property type="match status" value="1"/>
</dbReference>
<evidence type="ECO:0000256" key="4">
    <source>
        <dbReference type="ARBA" id="ARBA00022475"/>
    </source>
</evidence>
<dbReference type="InterPro" id="IPR001952">
    <property type="entry name" value="Alkaline_phosphatase"/>
</dbReference>
<feature type="binding site" evidence="14">
    <location>
        <position position="481"/>
    </location>
    <ligand>
        <name>Zn(2+)</name>
        <dbReference type="ChEBI" id="CHEBI:29105"/>
        <label>2</label>
    </ligand>
</feature>
<evidence type="ECO:0000256" key="8">
    <source>
        <dbReference type="ARBA" id="ARBA00022833"/>
    </source>
</evidence>
<dbReference type="GO" id="GO:0098552">
    <property type="term" value="C:side of membrane"/>
    <property type="evidence" value="ECO:0007669"/>
    <property type="project" value="UniProtKB-KW"/>
</dbReference>
<dbReference type="EC" id="3.1.3.1" evidence="3"/>
<evidence type="ECO:0000256" key="15">
    <source>
        <dbReference type="RuleBase" id="RU003946"/>
    </source>
</evidence>
<dbReference type="STRING" id="35570.A0A1I8PCT0"/>
<dbReference type="Proteomes" id="UP000095300">
    <property type="component" value="Unassembled WGS sequence"/>
</dbReference>
<gene>
    <name evidence="18" type="primary">106094885</name>
</gene>
<feature type="binding site" evidence="14">
    <location>
        <position position="93"/>
    </location>
    <ligand>
        <name>Mg(2+)</name>
        <dbReference type="ChEBI" id="CHEBI:18420"/>
    </ligand>
</feature>
<reference evidence="18" key="1">
    <citation type="submission" date="2020-05" db="UniProtKB">
        <authorList>
            <consortium name="EnsemblMetazoa"/>
        </authorList>
    </citation>
    <scope>IDENTIFICATION</scope>
    <source>
        <strain evidence="18">USDA</strain>
    </source>
</reference>
<evidence type="ECO:0000313" key="19">
    <source>
        <dbReference type="Proteomes" id="UP000095300"/>
    </source>
</evidence>
<sequence>MKLHAVHRVLLWAILVACLQQGLCSKSQDMDGAKERRMHPKLKHMEPSKRTSQRPGEDTQEFWQNESKDFIRQQQRHQRNIKVAKNIILFLGDGMGLATQVAARSYIQAEHTKLSFEDFPYTGLSKTYCVDDIVPDSATTATAYLCGVKANTETIGVNAQIGVRDCEAMKNTDNHVFSIAKWAMDAGKSAGLVTTTRVTHASPAGVYAHTAFREWETNADIEGWCGKDHGLDDIALQLIHGEVGSRLKLMMGGGKSTFMDSKIYSEGWRSDGRNLIDEYIKKSVGNAYVETLEELEKLDLTKAERLMGIFHDSNMDYYLDTLALEKNTQPTLEQMTRKAIEFMQQQKDDKGYFLFIEGGEIDLAHHDTKARLALEETKQFSQAIALARAMTSEEDTLIVVTADHSHTFSVAGYQDRGSDIFSLVDSDIDDMPYSPLSYANGNSTYLYYNEEKRQRVDPSLILKNEANDLFPATVPIEYETHGGEDVGVFASGPWAHLFTGVYEQNAIPHMMAYAACIGDGLKACDTLSGANV</sequence>
<organism evidence="18 19">
    <name type="scientific">Stomoxys calcitrans</name>
    <name type="common">Stable fly</name>
    <name type="synonym">Conops calcitrans</name>
    <dbReference type="NCBI Taxonomy" id="35570"/>
    <lineage>
        <taxon>Eukaryota</taxon>
        <taxon>Metazoa</taxon>
        <taxon>Ecdysozoa</taxon>
        <taxon>Arthropoda</taxon>
        <taxon>Hexapoda</taxon>
        <taxon>Insecta</taxon>
        <taxon>Pterygota</taxon>
        <taxon>Neoptera</taxon>
        <taxon>Endopterygota</taxon>
        <taxon>Diptera</taxon>
        <taxon>Brachycera</taxon>
        <taxon>Muscomorpha</taxon>
        <taxon>Muscoidea</taxon>
        <taxon>Muscidae</taxon>
        <taxon>Stomoxys</taxon>
    </lineage>
</organism>
<keyword evidence="7" id="KW-0378">Hydrolase</keyword>
<feature type="binding site" evidence="14">
    <location>
        <position position="202"/>
    </location>
    <ligand>
        <name>Mg(2+)</name>
        <dbReference type="ChEBI" id="CHEBI:18420"/>
    </ligand>
</feature>
<feature type="binding site" evidence="14">
    <location>
        <position position="93"/>
    </location>
    <ligand>
        <name>Zn(2+)</name>
        <dbReference type="ChEBI" id="CHEBI:29105"/>
        <label>2</label>
    </ligand>
</feature>
<keyword evidence="9 14" id="KW-0460">Magnesium</keyword>
<evidence type="ECO:0000256" key="2">
    <source>
        <dbReference type="ARBA" id="ARBA00005984"/>
    </source>
</evidence>
<evidence type="ECO:0000256" key="9">
    <source>
        <dbReference type="ARBA" id="ARBA00022842"/>
    </source>
</evidence>
<dbReference type="PANTHER" id="PTHR11596">
    <property type="entry name" value="ALKALINE PHOSPHATASE"/>
    <property type="match status" value="1"/>
</dbReference>
<evidence type="ECO:0000256" key="11">
    <source>
        <dbReference type="ARBA" id="ARBA00023180"/>
    </source>
</evidence>
<comment type="similarity">
    <text evidence="2 15">Belongs to the alkaline phosphatase family.</text>
</comment>
<evidence type="ECO:0000256" key="10">
    <source>
        <dbReference type="ARBA" id="ARBA00023136"/>
    </source>
</evidence>
<keyword evidence="8 14" id="KW-0862">Zinc</keyword>
<dbReference type="EnsemblMetazoa" id="SCAU006846-RA">
    <property type="protein sequence ID" value="SCAU006846-PA"/>
    <property type="gene ID" value="SCAU006846"/>
</dbReference>
<dbReference type="PANTHER" id="PTHR11596:SF85">
    <property type="entry name" value="ALKALINE PHOSPHATASE-RELATED"/>
    <property type="match status" value="1"/>
</dbReference>
<evidence type="ECO:0000256" key="14">
    <source>
        <dbReference type="PIRSR" id="PIRSR601952-2"/>
    </source>
</evidence>
<evidence type="ECO:0000256" key="13">
    <source>
        <dbReference type="PIRSR" id="PIRSR601952-1"/>
    </source>
</evidence>
<keyword evidence="11" id="KW-0325">Glycoprotein</keyword>
<evidence type="ECO:0000256" key="6">
    <source>
        <dbReference type="ARBA" id="ARBA00022723"/>
    </source>
</evidence>
<feature type="chain" id="PRO_5009326543" description="alkaline phosphatase" evidence="17">
    <location>
        <begin position="25"/>
        <end position="532"/>
    </location>
</feature>
<dbReference type="OrthoDB" id="5818554at2759"/>
<feature type="region of interest" description="Disordered" evidence="16">
    <location>
        <begin position="29"/>
        <end position="61"/>
    </location>
</feature>
<keyword evidence="5" id="KW-0336">GPI-anchor</keyword>
<dbReference type="SMART" id="SM00098">
    <property type="entry name" value="alkPPc"/>
    <property type="match status" value="1"/>
</dbReference>
<dbReference type="GO" id="GO:0004035">
    <property type="term" value="F:alkaline phosphatase activity"/>
    <property type="evidence" value="ECO:0007669"/>
    <property type="project" value="UniProtKB-EC"/>
</dbReference>
<evidence type="ECO:0000256" key="12">
    <source>
        <dbReference type="ARBA" id="ARBA00023288"/>
    </source>
</evidence>
<evidence type="ECO:0000256" key="7">
    <source>
        <dbReference type="ARBA" id="ARBA00022801"/>
    </source>
</evidence>
<dbReference type="SUPFAM" id="SSF53649">
    <property type="entry name" value="Alkaline phosphatase-like"/>
    <property type="match status" value="1"/>
</dbReference>
<dbReference type="AlphaFoldDB" id="A0A1I8PCT0"/>
<dbReference type="InterPro" id="IPR017850">
    <property type="entry name" value="Alkaline_phosphatase_core_sf"/>
</dbReference>
<evidence type="ECO:0000256" key="3">
    <source>
        <dbReference type="ARBA" id="ARBA00012647"/>
    </source>
</evidence>
<keyword evidence="4" id="KW-1003">Cell membrane</keyword>
<dbReference type="GO" id="GO:0046872">
    <property type="term" value="F:metal ion binding"/>
    <property type="evidence" value="ECO:0007669"/>
    <property type="project" value="UniProtKB-KW"/>
</dbReference>
<keyword evidence="10" id="KW-0472">Membrane</keyword>
<keyword evidence="19" id="KW-1185">Reference proteome</keyword>
<comment type="cofactor">
    <cofactor evidence="14">
        <name>Mg(2+)</name>
        <dbReference type="ChEBI" id="CHEBI:18420"/>
    </cofactor>
    <text evidence="14">Binds 1 Mg(2+) ion.</text>
</comment>
<name>A0A1I8PCT0_STOCA</name>